<dbReference type="Pfam" id="PF14279">
    <property type="entry name" value="HNH_5"/>
    <property type="match status" value="1"/>
</dbReference>
<gene>
    <name evidence="2" type="ORF">HDF09_000641</name>
</gene>
<proteinExistence type="predicted"/>
<keyword evidence="2" id="KW-0540">Nuclease</keyword>
<sequence>MAGRERNDLEEAGWYRVNPGKYRHDCNAIVLKNGNAWLAMTAAGKLISKHRTAALAAGRLEDRDPDFWSIGGLGAYGQCGGLSFRRAEFDRECKIYGFVFHLPKRSDFPRFLTPIFKSHMFGQALCVKCASPMTSLSFRSLSVVNSYRKSRADAEDFIACECGNPVWVLHSSRYLQAEGRMYIYERLQRRRKSLSLAGGKHTVAETRQILTLQRNRCIYCNVQFSNEVKWTKDHLLAANYGGSNWALNLVLACKSCNSRRGDIPFRTYCKLLGRIQNQRIMMHLKRRVRAIDFDSLADGAFSSFHTGLELHDPKHSRLKMILRDSATARRNAKTNKLLPRSGSLI</sequence>
<evidence type="ECO:0000259" key="1">
    <source>
        <dbReference type="Pfam" id="PF14279"/>
    </source>
</evidence>
<dbReference type="AlphaFoldDB" id="A0A7W8IF27"/>
<evidence type="ECO:0000313" key="3">
    <source>
        <dbReference type="Proteomes" id="UP000568106"/>
    </source>
</evidence>
<name>A0A7W8IF27_9BACT</name>
<dbReference type="CDD" id="cd00085">
    <property type="entry name" value="HNHc"/>
    <property type="match status" value="1"/>
</dbReference>
<keyword evidence="3" id="KW-1185">Reference proteome</keyword>
<dbReference type="GO" id="GO:0004519">
    <property type="term" value="F:endonuclease activity"/>
    <property type="evidence" value="ECO:0007669"/>
    <property type="project" value="UniProtKB-KW"/>
</dbReference>
<dbReference type="EMBL" id="JACHDY010000001">
    <property type="protein sequence ID" value="MBB5315991.1"/>
    <property type="molecule type" value="Genomic_DNA"/>
</dbReference>
<evidence type="ECO:0000313" key="2">
    <source>
        <dbReference type="EMBL" id="MBB5315991.1"/>
    </source>
</evidence>
<dbReference type="Proteomes" id="UP000568106">
    <property type="component" value="Unassembled WGS sequence"/>
</dbReference>
<reference evidence="2" key="1">
    <citation type="submission" date="2020-08" db="EMBL/GenBank/DDBJ databases">
        <title>Genomic Encyclopedia of Type Strains, Phase IV (KMG-V): Genome sequencing to study the core and pangenomes of soil and plant-associated prokaryotes.</title>
        <authorList>
            <person name="Whitman W."/>
        </authorList>
    </citation>
    <scope>NUCLEOTIDE SEQUENCE [LARGE SCALE GENOMIC DNA]</scope>
    <source>
        <strain evidence="2">M8UP27</strain>
    </source>
</reference>
<comment type="caution">
    <text evidence="2">The sequence shown here is derived from an EMBL/GenBank/DDBJ whole genome shotgun (WGS) entry which is preliminary data.</text>
</comment>
<accession>A0A7W8IF27</accession>
<feature type="domain" description="HNH endonuclease 5" evidence="1">
    <location>
        <begin position="217"/>
        <end position="261"/>
    </location>
</feature>
<dbReference type="Gene3D" id="1.10.30.50">
    <property type="match status" value="1"/>
</dbReference>
<organism evidence="2 3">
    <name type="scientific">Tunturiibacter empetritectus</name>
    <dbReference type="NCBI Taxonomy" id="3069691"/>
    <lineage>
        <taxon>Bacteria</taxon>
        <taxon>Pseudomonadati</taxon>
        <taxon>Acidobacteriota</taxon>
        <taxon>Terriglobia</taxon>
        <taxon>Terriglobales</taxon>
        <taxon>Acidobacteriaceae</taxon>
        <taxon>Tunturiibacter</taxon>
    </lineage>
</organism>
<dbReference type="InterPro" id="IPR029471">
    <property type="entry name" value="HNH_5"/>
</dbReference>
<protein>
    <submittedName>
        <fullName evidence="2">5-methylcytosine-specific restriction endonuclease McrA</fullName>
    </submittedName>
</protein>
<keyword evidence="2" id="KW-0378">Hydrolase</keyword>
<dbReference type="InterPro" id="IPR003615">
    <property type="entry name" value="HNH_nuc"/>
</dbReference>
<keyword evidence="2" id="KW-0255">Endonuclease</keyword>